<dbReference type="FunFam" id="2.70.70.10:FF:000006">
    <property type="entry name" value="M23 family peptidase"/>
    <property type="match status" value="1"/>
</dbReference>
<comment type="caution">
    <text evidence="4">The sequence shown here is derived from an EMBL/GenBank/DDBJ whole genome shotgun (WGS) entry which is preliminary data.</text>
</comment>
<keyword evidence="2" id="KW-0812">Transmembrane</keyword>
<evidence type="ECO:0000313" key="4">
    <source>
        <dbReference type="EMBL" id="NEZ60036.1"/>
    </source>
</evidence>
<dbReference type="EMBL" id="QXHD01000004">
    <property type="protein sequence ID" value="NEZ60036.1"/>
    <property type="molecule type" value="Genomic_DNA"/>
</dbReference>
<dbReference type="PANTHER" id="PTHR21666:SF289">
    <property type="entry name" value="L-ALA--D-GLU ENDOPEPTIDASE"/>
    <property type="match status" value="1"/>
</dbReference>
<keyword evidence="2" id="KW-1133">Transmembrane helix</keyword>
<dbReference type="InterPro" id="IPR011055">
    <property type="entry name" value="Dup_hybrid_motif"/>
</dbReference>
<evidence type="ECO:0000313" key="5">
    <source>
        <dbReference type="Proteomes" id="UP000481033"/>
    </source>
</evidence>
<reference evidence="4 5" key="1">
    <citation type="journal article" date="2020" name="Microb. Ecol.">
        <title>Ecogenomics of the Marine Benthic Filamentous Cyanobacterium Adonisia.</title>
        <authorList>
            <person name="Walter J.M."/>
            <person name="Coutinho F.H."/>
            <person name="Leomil L."/>
            <person name="Hargreaves P.I."/>
            <person name="Campeao M.E."/>
            <person name="Vieira V.V."/>
            <person name="Silva B.S."/>
            <person name="Fistarol G.O."/>
            <person name="Salomon P.S."/>
            <person name="Sawabe T."/>
            <person name="Mino S."/>
            <person name="Hosokawa M."/>
            <person name="Miyashita H."/>
            <person name="Maruyama F."/>
            <person name="van Verk M.C."/>
            <person name="Dutilh B.E."/>
            <person name="Thompson C.C."/>
            <person name="Thompson F.L."/>
        </authorList>
    </citation>
    <scope>NUCLEOTIDE SEQUENCE [LARGE SCALE GENOMIC DNA]</scope>
    <source>
        <strain evidence="4 5">CCMR0081</strain>
    </source>
</reference>
<dbReference type="InterPro" id="IPR050570">
    <property type="entry name" value="Cell_wall_metabolism_enzyme"/>
</dbReference>
<feature type="transmembrane region" description="Helical" evidence="2">
    <location>
        <begin position="21"/>
        <end position="53"/>
    </location>
</feature>
<accession>A0A6M0RV84</accession>
<dbReference type="PANTHER" id="PTHR21666">
    <property type="entry name" value="PEPTIDASE-RELATED"/>
    <property type="match status" value="1"/>
</dbReference>
<proteinExistence type="predicted"/>
<evidence type="ECO:0000256" key="2">
    <source>
        <dbReference type="SAM" id="Phobius"/>
    </source>
</evidence>
<evidence type="ECO:0000259" key="3">
    <source>
        <dbReference type="Pfam" id="PF01551"/>
    </source>
</evidence>
<feature type="domain" description="M23ase beta-sheet core" evidence="3">
    <location>
        <begin position="188"/>
        <end position="282"/>
    </location>
</feature>
<keyword evidence="5" id="KW-1185">Reference proteome</keyword>
<protein>
    <submittedName>
        <fullName evidence="4">M23 family peptidase</fullName>
    </submittedName>
</protein>
<sequence length="301" mass="32658">MRRQLLKSYTVLVTRTGQTPVTITFTPLAGMIAAFVLLGVPLGWLGAVIFSLFQSNVQLADQNRQLTDQAHQVLTDLNTLDSEIENLKERAGLPELGNQNSVSDDGIPRGGEAVTVDGVELYEKASQKLPKLSDLLDDSIKPALEETLAEEEAKMAAYPDGVPIGGPIDISSEFGLRRNPFGGSSYETHEGTDFVGPYGTPIVATAEGVVGRAEYYGGYGNTVTVKHGYGYETLYAHMSKVAVASGARVKRGDVLGYLGNTGRSSGPHLHYGVYFKGTAINPRNVMKMDHDMTLVEYWRLR</sequence>
<dbReference type="CDD" id="cd12797">
    <property type="entry name" value="M23_peptidase"/>
    <property type="match status" value="1"/>
</dbReference>
<keyword evidence="1" id="KW-0732">Signal</keyword>
<dbReference type="Pfam" id="PF01551">
    <property type="entry name" value="Peptidase_M23"/>
    <property type="match status" value="1"/>
</dbReference>
<dbReference type="GO" id="GO:0004222">
    <property type="term" value="F:metalloendopeptidase activity"/>
    <property type="evidence" value="ECO:0007669"/>
    <property type="project" value="TreeGrafter"/>
</dbReference>
<name>A0A6M0RV84_9CYAN</name>
<gene>
    <name evidence="4" type="ORF">DXZ20_31215</name>
</gene>
<dbReference type="Proteomes" id="UP000481033">
    <property type="component" value="Unassembled WGS sequence"/>
</dbReference>
<organism evidence="4 5">
    <name type="scientific">Adonisia turfae CCMR0081</name>
    <dbReference type="NCBI Taxonomy" id="2292702"/>
    <lineage>
        <taxon>Bacteria</taxon>
        <taxon>Bacillati</taxon>
        <taxon>Cyanobacteriota</taxon>
        <taxon>Adonisia</taxon>
        <taxon>Adonisia turfae</taxon>
    </lineage>
</organism>
<dbReference type="AlphaFoldDB" id="A0A6M0RV84"/>
<evidence type="ECO:0000256" key="1">
    <source>
        <dbReference type="ARBA" id="ARBA00022729"/>
    </source>
</evidence>
<keyword evidence="2" id="KW-0472">Membrane</keyword>
<dbReference type="InterPro" id="IPR016047">
    <property type="entry name" value="M23ase_b-sheet_dom"/>
</dbReference>
<dbReference type="Gene3D" id="2.70.70.10">
    <property type="entry name" value="Glucose Permease (Domain IIA)"/>
    <property type="match status" value="1"/>
</dbReference>
<dbReference type="SUPFAM" id="SSF51261">
    <property type="entry name" value="Duplicated hybrid motif"/>
    <property type="match status" value="1"/>
</dbReference>